<keyword evidence="2 4" id="KW-0997">Cell inner membrane</keyword>
<evidence type="ECO:0000256" key="1">
    <source>
        <dbReference type="ARBA" id="ARBA00022475"/>
    </source>
</evidence>
<protein>
    <recommendedName>
        <fullName evidence="4">Protein Syd</fullName>
    </recommendedName>
</protein>
<dbReference type="HAMAP" id="MF_01104">
    <property type="entry name" value="Syd"/>
    <property type="match status" value="1"/>
</dbReference>
<keyword evidence="1 4" id="KW-1003">Cell membrane</keyword>
<dbReference type="Proteomes" id="UP000286934">
    <property type="component" value="Unassembled WGS sequence"/>
</dbReference>
<sequence length="187" mass="21033">MNSVIESLKLLHERYAAFYQAAGLMPRAEYISNWDAPCYRGKPSGGEIDWQAVPQKEKLDFSGVEHALEMPLDTQVKDFFSCVYAGDLALEFRGNQLTLLQVMHPEDGERLQQNLIGHVMMKQRLKQSITLFVGLTDEDDLLISVNNETGEVGLEYVGKDQHEILATDLASFLAEVEPRLPADEFTA</sequence>
<dbReference type="AlphaFoldDB" id="A0A432WWN9"/>
<dbReference type="RefSeq" id="WP_126805416.1">
    <property type="nucleotide sequence ID" value="NZ_PIPP01000001.1"/>
</dbReference>
<comment type="subcellular location">
    <subcellularLocation>
        <location evidence="4">Cell inner membrane</location>
        <topology evidence="4">Peripheral membrane protein</topology>
        <orientation evidence="4">Cytoplasmic side</orientation>
    </subcellularLocation>
    <text evidence="4">Loosely associated with the cytoplasmic side of the inner membrane, probably via SecY.</text>
</comment>
<accession>A0A432WWN9</accession>
<dbReference type="Gene3D" id="3.40.1580.20">
    <property type="entry name" value="Syd protein"/>
    <property type="match status" value="1"/>
</dbReference>
<comment type="similarity">
    <text evidence="4">Belongs to the Syd family.</text>
</comment>
<dbReference type="InterPro" id="IPR038228">
    <property type="entry name" value="Syd_sf"/>
</dbReference>
<dbReference type="NCBIfam" id="NF003439">
    <property type="entry name" value="PRK04968.1"/>
    <property type="match status" value="1"/>
</dbReference>
<evidence type="ECO:0000313" key="6">
    <source>
        <dbReference type="Proteomes" id="UP000286934"/>
    </source>
</evidence>
<dbReference type="InterPro" id="IPR009948">
    <property type="entry name" value="Syd"/>
</dbReference>
<dbReference type="EMBL" id="PIPP01000001">
    <property type="protein sequence ID" value="RUO38192.1"/>
    <property type="molecule type" value="Genomic_DNA"/>
</dbReference>
<comment type="function">
    <text evidence="4">Interacts with the SecY protein in vivo. May bind preferentially to an uncomplexed state of SecY, thus functioning either as a chelating agent for excess SecY in the cell or as a regulatory factor that negatively controls the translocase function.</text>
</comment>
<keyword evidence="6" id="KW-1185">Reference proteome</keyword>
<evidence type="ECO:0000256" key="4">
    <source>
        <dbReference type="HAMAP-Rule" id="MF_01104"/>
    </source>
</evidence>
<evidence type="ECO:0000256" key="3">
    <source>
        <dbReference type="ARBA" id="ARBA00023136"/>
    </source>
</evidence>
<comment type="caution">
    <text evidence="5">The sequence shown here is derived from an EMBL/GenBank/DDBJ whole genome shotgun (WGS) entry which is preliminary data.</text>
</comment>
<gene>
    <name evidence="4" type="primary">syd</name>
    <name evidence="5" type="ORF">CWE13_00640</name>
</gene>
<reference evidence="6" key="1">
    <citation type="journal article" date="2018" name="Front. Microbiol.">
        <title>Genome-Based Analysis Reveals the Taxonomy and Diversity of the Family Idiomarinaceae.</title>
        <authorList>
            <person name="Liu Y."/>
            <person name="Lai Q."/>
            <person name="Shao Z."/>
        </authorList>
    </citation>
    <scope>NUCLEOTIDE SEQUENCE [LARGE SCALE GENOMIC DNA]</scope>
    <source>
        <strain evidence="6">AIS</strain>
    </source>
</reference>
<name>A0A432WWN9_9GAMM</name>
<dbReference type="Pfam" id="PF07348">
    <property type="entry name" value="Syd"/>
    <property type="match status" value="1"/>
</dbReference>
<dbReference type="OrthoDB" id="5599437at2"/>
<dbReference type="CDD" id="cd16323">
    <property type="entry name" value="Syd"/>
    <property type="match status" value="1"/>
</dbReference>
<evidence type="ECO:0000256" key="2">
    <source>
        <dbReference type="ARBA" id="ARBA00022519"/>
    </source>
</evidence>
<dbReference type="GO" id="GO:0009898">
    <property type="term" value="C:cytoplasmic side of plasma membrane"/>
    <property type="evidence" value="ECO:0007669"/>
    <property type="project" value="InterPro"/>
</dbReference>
<proteinExistence type="inferred from homology"/>
<evidence type="ECO:0000313" key="5">
    <source>
        <dbReference type="EMBL" id="RUO38192.1"/>
    </source>
</evidence>
<organism evidence="5 6">
    <name type="scientific">Aliidiomarina shirensis</name>
    <dbReference type="NCBI Taxonomy" id="1048642"/>
    <lineage>
        <taxon>Bacteria</taxon>
        <taxon>Pseudomonadati</taxon>
        <taxon>Pseudomonadota</taxon>
        <taxon>Gammaproteobacteria</taxon>
        <taxon>Alteromonadales</taxon>
        <taxon>Idiomarinaceae</taxon>
        <taxon>Aliidiomarina</taxon>
    </lineage>
</organism>
<keyword evidence="3 4" id="KW-0472">Membrane</keyword>